<evidence type="ECO:0000256" key="2">
    <source>
        <dbReference type="PROSITE-ProRule" id="PRU00708"/>
    </source>
</evidence>
<dbReference type="NCBIfam" id="TIGR00756">
    <property type="entry name" value="PPR"/>
    <property type="match status" value="2"/>
</dbReference>
<reference evidence="5 6" key="1">
    <citation type="journal article" date="2023" name="BMC Biotechnol.">
        <title>Vitis rotundifolia cv Carlos genome sequencing.</title>
        <authorList>
            <person name="Huff M."/>
            <person name="Hulse-Kemp A."/>
            <person name="Scheffler B."/>
            <person name="Youngblood R."/>
            <person name="Simpson S."/>
            <person name="Babiker E."/>
            <person name="Staton M."/>
        </authorList>
    </citation>
    <scope>NUCLEOTIDE SEQUENCE [LARGE SCALE GENOMIC DNA]</scope>
    <source>
        <tissue evidence="5">Leaf</tissue>
    </source>
</reference>
<feature type="repeat" description="PPR" evidence="2">
    <location>
        <begin position="1337"/>
        <end position="1371"/>
    </location>
</feature>
<dbReference type="InterPro" id="IPR013087">
    <property type="entry name" value="Znf_C2H2_type"/>
</dbReference>
<dbReference type="InterPro" id="IPR011990">
    <property type="entry name" value="TPR-like_helical_dom_sf"/>
</dbReference>
<dbReference type="Pfam" id="PF01535">
    <property type="entry name" value="PPR"/>
    <property type="match status" value="1"/>
</dbReference>
<evidence type="ECO:0000313" key="6">
    <source>
        <dbReference type="Proteomes" id="UP001168098"/>
    </source>
</evidence>
<dbReference type="InterPro" id="IPR002885">
    <property type="entry name" value="PPR_rpt"/>
</dbReference>
<dbReference type="PROSITE" id="PS51375">
    <property type="entry name" value="PPR"/>
    <property type="match status" value="3"/>
</dbReference>
<accession>A0AA39A789</accession>
<feature type="region of interest" description="Disordered" evidence="3">
    <location>
        <begin position="1164"/>
        <end position="1234"/>
    </location>
</feature>
<dbReference type="Pfam" id="PF13041">
    <property type="entry name" value="PPR_2"/>
    <property type="match status" value="1"/>
</dbReference>
<feature type="compositionally biased region" description="Basic and acidic residues" evidence="3">
    <location>
        <begin position="725"/>
        <end position="735"/>
    </location>
</feature>
<gene>
    <name evidence="5" type="ORF">PVL29_006504</name>
</gene>
<dbReference type="PANTHER" id="PTHR35746">
    <property type="entry name" value="PENTATRICOPEPTIDE REPEAT (PPR) SUPERFAMILY PROTEIN"/>
    <property type="match status" value="1"/>
</dbReference>
<keyword evidence="1" id="KW-0677">Repeat</keyword>
<evidence type="ECO:0000259" key="4">
    <source>
        <dbReference type="PROSITE" id="PS00028"/>
    </source>
</evidence>
<feature type="compositionally biased region" description="Polar residues" evidence="3">
    <location>
        <begin position="956"/>
        <end position="965"/>
    </location>
</feature>
<feature type="compositionally biased region" description="Polar residues" evidence="3">
    <location>
        <begin position="82"/>
        <end position="92"/>
    </location>
</feature>
<dbReference type="PANTHER" id="PTHR35746:SF1">
    <property type="entry name" value="PENTATRICOPEPTIDE REPEAT (PPR) SUPERFAMILY PROTEIN"/>
    <property type="match status" value="1"/>
</dbReference>
<evidence type="ECO:0000256" key="1">
    <source>
        <dbReference type="ARBA" id="ARBA00022737"/>
    </source>
</evidence>
<feature type="repeat" description="PPR" evidence="2">
    <location>
        <begin position="1302"/>
        <end position="1336"/>
    </location>
</feature>
<dbReference type="PROSITE" id="PS00028">
    <property type="entry name" value="ZINC_FINGER_C2H2_1"/>
    <property type="match status" value="1"/>
</dbReference>
<feature type="region of interest" description="Disordered" evidence="3">
    <location>
        <begin position="725"/>
        <end position="744"/>
    </location>
</feature>
<feature type="domain" description="C2H2-type" evidence="4">
    <location>
        <begin position="23"/>
        <end position="43"/>
    </location>
</feature>
<sequence length="1635" mass="177328">MDAKDHTKITQHSGQESHGVHLCHKCGWPFPNPHPSAKHRRAHKRVCGKVEGYKLVHSEGSTHSAVSDDDEHPSDDDHKTPSPKNVETSKNGIGTGGIGERSNRMEDEVFADAVTEFSDSGISPGIEQVLEDARESITNVEKVAKDGFDAKQLLEDNSITVAGSISEDLTKESTLWLSGDGNDSACNLSAIKPETPTEAPQEDCKTNAVEGIMECPLNGNIGESPMALIEQKTDAMENEEKNVDRKLLEIAVSPNENAGETSEAGLKSEKTDEKTLDPVEGDVIVQSEEDQTDGRGAKISPTCLSLDPKSVEQIDASADTAHDQVDTAQGTYSARGGDLVEVCKAKGEENENILVIDGKLLDTAVSMSEDARETSEVGLKSEKIDVKPLDPVAVDGIVEVKEDQSGGVVFKSSPRDLSPGLKSIEQTDTSADTACIQADAAQGSYLVTSGDLVDSFKAKGEENEAVLSEPDGIPAVDNPVTAVEYFSDHDVVKSNLPVTLDSCELIKDMGDNTTVPVSEENHLSIQSRQLAGCTAPSLSDVQAFEDHLKQDDVCRNPTVPVEGEAGVSEIKVAICENPGLDEFGAPAKHSGSELDKNQTICSLEEQGPHDSSKESAEVWPENATMVLPDTMVSPIDTEICQKTNLVDNNSGGDHEKARIENYDMAGSNITEGATEGNLAENRKTASECVSTVSNPQANQTINLLEGDSAGDLEYIKIETCEIAGKESTEGSREENIALGGDSAGNHDKVEIKKCEITEKESREGEENIVMSTPEFASSLSESQVAAEDDMNVPMRNLPETESKDLYEVSDPSRVEIDITETHSCLQNQDKGSQGLDISKHDEVKAQCLGAICGVAESNLDGEKLTQNAENLSMQKTGNFESSVQCLTTVEEDHTQMLGGEASGISSSMQEPMLSSGDAESSVQSSAAVEDDCTRLLAGDASGISSSTKEPKLSSIDAESSVQRSTRAVEDDQTKVLGGNSSGVKSETLQVEGDNNIIDRQLGVLPLDVSIDSGSQTDSLEGNWGSVSGLSTQSDALAVVDTEALQLTGSKAPPKSEKDTLKKPKHVSVSHGSDKSDVFEPPSFATLVEPGGGGNGLKSAPSEIQTEQSQQQPKSASSQAGWFPSLTNVVNESQGRKKNEEIIAKVTNWSTGKQHTPLKNLLVEANTETKLKSPTPKENSASVTQKDEAPAKNGSATPPTKVNSIPGPEAPTTEPAKDLGKEWNSPARYPVDSKSKKRKVKGRPYWAPFVCCSSVFHLWKDMDKSRINEFNYAKIVGLLSQEDLAEESVLALEEMKTHGLKPSLEIYNLVIHCFARKGEFDRALYFLNELKENNLIADTETYDGLIQSYGKYKMYDELDECVKKMESDGCVPDHITYNLLIQEFSRGGLLKRMERVFQTVLSKKMGLQSSTLVVMLEAYANFGIIEKMENAYRRVLNSKTPLKDDLIRKLAEVYIENYKFSRLADMGHDLASVTSRTDLVWCLHLLSHACLLSRKGLDSIVKEMEAKNVPWNATVANTILLAYLKMKDLTRLRILLLELSTRHVKPDIVTVGILFDANRIGFNGTTALNTWRRTGFLDEAVEMNTDPLVLSAFGKGNFLQSCEERYSSLEPEARKKKIWTYQNLIDLVFNNRGGPN</sequence>
<feature type="repeat" description="PPR" evidence="2">
    <location>
        <begin position="1372"/>
        <end position="1406"/>
    </location>
</feature>
<feature type="region of interest" description="Disordered" evidence="3">
    <location>
        <begin position="899"/>
        <end position="987"/>
    </location>
</feature>
<proteinExistence type="predicted"/>
<dbReference type="EMBL" id="JARBHA010000005">
    <property type="protein sequence ID" value="KAJ9701188.1"/>
    <property type="molecule type" value="Genomic_DNA"/>
</dbReference>
<organism evidence="5 6">
    <name type="scientific">Vitis rotundifolia</name>
    <name type="common">Muscadine grape</name>
    <dbReference type="NCBI Taxonomy" id="103349"/>
    <lineage>
        <taxon>Eukaryota</taxon>
        <taxon>Viridiplantae</taxon>
        <taxon>Streptophyta</taxon>
        <taxon>Embryophyta</taxon>
        <taxon>Tracheophyta</taxon>
        <taxon>Spermatophyta</taxon>
        <taxon>Magnoliopsida</taxon>
        <taxon>eudicotyledons</taxon>
        <taxon>Gunneridae</taxon>
        <taxon>Pentapetalae</taxon>
        <taxon>rosids</taxon>
        <taxon>Vitales</taxon>
        <taxon>Vitaceae</taxon>
        <taxon>Viteae</taxon>
        <taxon>Vitis</taxon>
    </lineage>
</organism>
<dbReference type="Gene3D" id="1.25.40.10">
    <property type="entry name" value="Tetratricopeptide repeat domain"/>
    <property type="match status" value="2"/>
</dbReference>
<feature type="region of interest" description="Disordered" evidence="3">
    <location>
        <begin position="1047"/>
        <end position="1137"/>
    </location>
</feature>
<feature type="region of interest" description="Disordered" evidence="3">
    <location>
        <begin position="1"/>
        <end position="20"/>
    </location>
</feature>
<evidence type="ECO:0000313" key="5">
    <source>
        <dbReference type="EMBL" id="KAJ9701188.1"/>
    </source>
</evidence>
<feature type="region of interest" description="Disordered" evidence="3">
    <location>
        <begin position="59"/>
        <end position="104"/>
    </location>
</feature>
<feature type="region of interest" description="Disordered" evidence="3">
    <location>
        <begin position="776"/>
        <end position="800"/>
    </location>
</feature>
<feature type="region of interest" description="Disordered" evidence="3">
    <location>
        <begin position="253"/>
        <end position="274"/>
    </location>
</feature>
<comment type="caution">
    <text evidence="5">The sequence shown here is derived from an EMBL/GenBank/DDBJ whole genome shotgun (WGS) entry which is preliminary data.</text>
</comment>
<name>A0AA39A789_VITRO</name>
<protein>
    <recommendedName>
        <fullName evidence="4">C2H2-type domain-containing protein</fullName>
    </recommendedName>
</protein>
<feature type="compositionally biased region" description="Low complexity" evidence="3">
    <location>
        <begin position="1107"/>
        <end position="1119"/>
    </location>
</feature>
<evidence type="ECO:0000256" key="3">
    <source>
        <dbReference type="SAM" id="MobiDB-lite"/>
    </source>
</evidence>
<dbReference type="Proteomes" id="UP001168098">
    <property type="component" value="Unassembled WGS sequence"/>
</dbReference>
<feature type="compositionally biased region" description="Polar residues" evidence="3">
    <location>
        <begin position="1193"/>
        <end position="1202"/>
    </location>
</feature>
<keyword evidence="6" id="KW-1185">Reference proteome</keyword>
<feature type="compositionally biased region" description="Low complexity" evidence="3">
    <location>
        <begin position="917"/>
        <end position="927"/>
    </location>
</feature>